<sequence length="120" mass="12995">MVSTFRGADLIARARDFESQAGVRHTDAGGLIALLCNELESVSRFAAHLVSETVCRRCELTALPGDVDRAGRCTGDAVAIRWEDGFADDVCERHAENARNADGALVIYPRRHNGETAIPV</sequence>
<evidence type="ECO:0000313" key="1">
    <source>
        <dbReference type="EMBL" id="SKN03931.1"/>
    </source>
</evidence>
<protein>
    <submittedName>
        <fullName evidence="1">Uncharacterized protein</fullName>
    </submittedName>
</protein>
<dbReference type="RefSeq" id="WP_079636378.1">
    <property type="nucleotide sequence ID" value="NZ_FVGW01000027.1"/>
</dbReference>
<name>A0A1T8VFS0_9MYCO</name>
<proteinExistence type="predicted"/>
<gene>
    <name evidence="1" type="ORF">SAMEA2259716_05820</name>
</gene>
<dbReference type="Proteomes" id="UP000190074">
    <property type="component" value="Unassembled WGS sequence"/>
</dbReference>
<organism evidence="1 2">
    <name type="scientific">Mycobacteroides abscessus subsp. massiliense</name>
    <dbReference type="NCBI Taxonomy" id="1962118"/>
    <lineage>
        <taxon>Bacteria</taxon>
        <taxon>Bacillati</taxon>
        <taxon>Actinomycetota</taxon>
        <taxon>Actinomycetes</taxon>
        <taxon>Mycobacteriales</taxon>
        <taxon>Mycobacteriaceae</taxon>
        <taxon>Mycobacteroides</taxon>
        <taxon>Mycobacteroides abscessus</taxon>
    </lineage>
</organism>
<dbReference type="AlphaFoldDB" id="A0A1T8VFS0"/>
<dbReference type="EMBL" id="FVGW01000027">
    <property type="protein sequence ID" value="SKN03931.1"/>
    <property type="molecule type" value="Genomic_DNA"/>
</dbReference>
<accession>A0A1T8VFS0</accession>
<evidence type="ECO:0000313" key="2">
    <source>
        <dbReference type="Proteomes" id="UP000190074"/>
    </source>
</evidence>
<reference evidence="1 2" key="1">
    <citation type="submission" date="2016-11" db="EMBL/GenBank/DDBJ databases">
        <authorList>
            <consortium name="Pathogen Informatics"/>
        </authorList>
    </citation>
    <scope>NUCLEOTIDE SEQUENCE [LARGE SCALE GENOMIC DNA]</scope>
    <source>
        <strain evidence="1 2">911</strain>
    </source>
</reference>